<dbReference type="EMBL" id="AVOT02017327">
    <property type="protein sequence ID" value="MBW0503359.1"/>
    <property type="molecule type" value="Genomic_DNA"/>
</dbReference>
<keyword evidence="4" id="KW-1185">Reference proteome</keyword>
<sequence>MPNVNATKKTNKKSHTFEAAKDSGDEGDDMMNVDKSKNNLTRRKLSQEVVPVISTCRGIAGSEFYHFPPAHNRPNGTGSFKRTRIIRDPWWSACCIFKFRRFTTMSEVEVNQWDELSQFSFCKIKVTGPIATNGELLEGFMFAIGWRKCSTKNEQFGPYGSLRKIENAKDELRNQGSNLSLVY</sequence>
<evidence type="ECO:0000259" key="2">
    <source>
        <dbReference type="Pfam" id="PF20515"/>
    </source>
</evidence>
<reference evidence="3" key="1">
    <citation type="submission" date="2021-03" db="EMBL/GenBank/DDBJ databases">
        <title>Draft genome sequence of rust myrtle Austropuccinia psidii MF-1, a brazilian biotype.</title>
        <authorList>
            <person name="Quecine M.C."/>
            <person name="Pachon D.M.R."/>
            <person name="Bonatelli M.L."/>
            <person name="Correr F.H."/>
            <person name="Franceschini L.M."/>
            <person name="Leite T.F."/>
            <person name="Margarido G.R.A."/>
            <person name="Almeida C.A."/>
            <person name="Ferrarezi J.A."/>
            <person name="Labate C.A."/>
        </authorList>
    </citation>
    <scope>NUCLEOTIDE SEQUENCE</scope>
    <source>
        <strain evidence="3">MF-1</strain>
    </source>
</reference>
<evidence type="ECO:0000313" key="3">
    <source>
        <dbReference type="EMBL" id="MBW0503359.1"/>
    </source>
</evidence>
<dbReference type="Pfam" id="PF20515">
    <property type="entry name" value="2OG-FeII_Oxy_6"/>
    <property type="match status" value="1"/>
</dbReference>
<proteinExistence type="predicted"/>
<dbReference type="AlphaFoldDB" id="A0A9Q3DHB0"/>
<feature type="compositionally biased region" description="Basic and acidic residues" evidence="1">
    <location>
        <begin position="15"/>
        <end position="24"/>
    </location>
</feature>
<dbReference type="InterPro" id="IPR046798">
    <property type="entry name" value="2OG-FeII_Oxy_6"/>
</dbReference>
<feature type="domain" description="Tet-like 2OG-Fe(II) oxygenase" evidence="2">
    <location>
        <begin position="108"/>
        <end position="171"/>
    </location>
</feature>
<dbReference type="Proteomes" id="UP000765509">
    <property type="component" value="Unassembled WGS sequence"/>
</dbReference>
<evidence type="ECO:0000256" key="1">
    <source>
        <dbReference type="SAM" id="MobiDB-lite"/>
    </source>
</evidence>
<comment type="caution">
    <text evidence="3">The sequence shown here is derived from an EMBL/GenBank/DDBJ whole genome shotgun (WGS) entry which is preliminary data.</text>
</comment>
<gene>
    <name evidence="3" type="ORF">O181_043074</name>
</gene>
<protein>
    <recommendedName>
        <fullName evidence="2">Tet-like 2OG-Fe(II) oxygenase domain-containing protein</fullName>
    </recommendedName>
</protein>
<accession>A0A9Q3DHB0</accession>
<evidence type="ECO:0000313" key="4">
    <source>
        <dbReference type="Proteomes" id="UP000765509"/>
    </source>
</evidence>
<organism evidence="3 4">
    <name type="scientific">Austropuccinia psidii MF-1</name>
    <dbReference type="NCBI Taxonomy" id="1389203"/>
    <lineage>
        <taxon>Eukaryota</taxon>
        <taxon>Fungi</taxon>
        <taxon>Dikarya</taxon>
        <taxon>Basidiomycota</taxon>
        <taxon>Pucciniomycotina</taxon>
        <taxon>Pucciniomycetes</taxon>
        <taxon>Pucciniales</taxon>
        <taxon>Sphaerophragmiaceae</taxon>
        <taxon>Austropuccinia</taxon>
    </lineage>
</organism>
<name>A0A9Q3DHB0_9BASI</name>
<feature type="region of interest" description="Disordered" evidence="1">
    <location>
        <begin position="1"/>
        <end position="40"/>
    </location>
</feature>